<dbReference type="AlphaFoldDB" id="A0A6J6D3B5"/>
<evidence type="ECO:0000313" key="1">
    <source>
        <dbReference type="EMBL" id="CAB4558360.1"/>
    </source>
</evidence>
<sequence length="253" mass="27735">MAEIWLPDQAATTLRRAQVADAIDSMVRAVVSESPRLVQVANADGARLETAAAMLHRALELLAAARSADGTETNRPAVELTVRSTFEVTCRGRFLIVSPDAQEEFTAMVTEFWRTEKALTDKIGQAIVPLPDYLAALVDPNNRRKPRNLWAICEALDDLDHREVTDPYSARASYTTLYQWLSNAAAHSGLAALRRFTRAEHGVLHIVDRAEPLTTHWPIPVIAAHVGELAVVVLGAFGLDTDAVRQTGVVLPR</sequence>
<accession>A0A6J6D3B5</accession>
<gene>
    <name evidence="1" type="ORF">UFOPK1493_01583</name>
</gene>
<dbReference type="EMBL" id="CAEZSR010000049">
    <property type="protein sequence ID" value="CAB4558360.1"/>
    <property type="molecule type" value="Genomic_DNA"/>
</dbReference>
<organism evidence="1">
    <name type="scientific">freshwater metagenome</name>
    <dbReference type="NCBI Taxonomy" id="449393"/>
    <lineage>
        <taxon>unclassified sequences</taxon>
        <taxon>metagenomes</taxon>
        <taxon>ecological metagenomes</taxon>
    </lineage>
</organism>
<name>A0A6J6D3B5_9ZZZZ</name>
<proteinExistence type="predicted"/>
<protein>
    <submittedName>
        <fullName evidence="1">Unannotated protein</fullName>
    </submittedName>
</protein>
<reference evidence="1" key="1">
    <citation type="submission" date="2020-05" db="EMBL/GenBank/DDBJ databases">
        <authorList>
            <person name="Chiriac C."/>
            <person name="Salcher M."/>
            <person name="Ghai R."/>
            <person name="Kavagutti S V."/>
        </authorList>
    </citation>
    <scope>NUCLEOTIDE SEQUENCE</scope>
</reference>